<dbReference type="PANTHER" id="PTHR43537">
    <property type="entry name" value="TRANSCRIPTIONAL REGULATOR, GNTR FAMILY"/>
    <property type="match status" value="1"/>
</dbReference>
<dbReference type="PANTHER" id="PTHR43537:SF54">
    <property type="entry name" value="TRANSCRIPTIONAL REGULATOR, GNTR FAMILY"/>
    <property type="match status" value="1"/>
</dbReference>
<dbReference type="Gene3D" id="1.10.10.10">
    <property type="entry name" value="Winged helix-like DNA-binding domain superfamily/Winged helix DNA-binding domain"/>
    <property type="match status" value="1"/>
</dbReference>
<dbReference type="InterPro" id="IPR000524">
    <property type="entry name" value="Tscrpt_reg_HTH_GntR"/>
</dbReference>
<keyword evidence="2" id="KW-0238">DNA-binding</keyword>
<name>A0ABW2Q518_9MICO</name>
<dbReference type="Proteomes" id="UP001596455">
    <property type="component" value="Unassembled WGS sequence"/>
</dbReference>
<dbReference type="SMART" id="SM00345">
    <property type="entry name" value="HTH_GNTR"/>
    <property type="match status" value="1"/>
</dbReference>
<dbReference type="InterPro" id="IPR011711">
    <property type="entry name" value="GntR_C"/>
</dbReference>
<dbReference type="SUPFAM" id="SSF48008">
    <property type="entry name" value="GntR ligand-binding domain-like"/>
    <property type="match status" value="1"/>
</dbReference>
<keyword evidence="3" id="KW-0804">Transcription</keyword>
<dbReference type="Pfam" id="PF00392">
    <property type="entry name" value="GntR"/>
    <property type="match status" value="1"/>
</dbReference>
<dbReference type="CDD" id="cd07377">
    <property type="entry name" value="WHTH_GntR"/>
    <property type="match status" value="1"/>
</dbReference>
<dbReference type="InterPro" id="IPR036390">
    <property type="entry name" value="WH_DNA-bd_sf"/>
</dbReference>
<accession>A0ABW2Q518</accession>
<dbReference type="EMBL" id="JBHTCQ010000001">
    <property type="protein sequence ID" value="MFC7404027.1"/>
    <property type="molecule type" value="Genomic_DNA"/>
</dbReference>
<dbReference type="InterPro" id="IPR008920">
    <property type="entry name" value="TF_FadR/GntR_C"/>
</dbReference>
<evidence type="ECO:0000256" key="1">
    <source>
        <dbReference type="ARBA" id="ARBA00023015"/>
    </source>
</evidence>
<protein>
    <submittedName>
        <fullName evidence="5">FadR/GntR family transcriptional regulator</fullName>
    </submittedName>
</protein>
<feature type="domain" description="HTH gntR-type" evidence="4">
    <location>
        <begin position="1"/>
        <end position="69"/>
    </location>
</feature>
<dbReference type="InterPro" id="IPR036388">
    <property type="entry name" value="WH-like_DNA-bd_sf"/>
</dbReference>
<sequence length="242" mass="25579">MAVTDSAIAAIRSMIVSGELQPGDRLPPEAALGARLGLSRNSLREAVRALSLIRVLDVRQGDGTYVTNLAPSMLVEAISFIIDLHEDSSIVELLQMRRILEPAAVELAAHGIDDAGLAQVRAILDRTGPQSSAEELLAADLEFHRTVNSYCGNSYLSATIEGISGPTARARIWRGITESGSLERTLAEHEAIYAALAAGRADVAGAWSRVHIAGVEMWVAQQADLAAQGPAQGRAGRQPGSP</sequence>
<evidence type="ECO:0000313" key="5">
    <source>
        <dbReference type="EMBL" id="MFC7404027.1"/>
    </source>
</evidence>
<dbReference type="SUPFAM" id="SSF46785">
    <property type="entry name" value="Winged helix' DNA-binding domain"/>
    <property type="match status" value="1"/>
</dbReference>
<keyword evidence="6" id="KW-1185">Reference proteome</keyword>
<gene>
    <name evidence="5" type="ORF">ACFQQL_02815</name>
</gene>
<dbReference type="Gene3D" id="1.20.120.530">
    <property type="entry name" value="GntR ligand-binding domain-like"/>
    <property type="match status" value="1"/>
</dbReference>
<comment type="caution">
    <text evidence="5">The sequence shown here is derived from an EMBL/GenBank/DDBJ whole genome shotgun (WGS) entry which is preliminary data.</text>
</comment>
<keyword evidence="1" id="KW-0805">Transcription regulation</keyword>
<evidence type="ECO:0000256" key="3">
    <source>
        <dbReference type="ARBA" id="ARBA00023163"/>
    </source>
</evidence>
<organism evidence="5 6">
    <name type="scientific">Georgenia alba</name>
    <dbReference type="NCBI Taxonomy" id="2233858"/>
    <lineage>
        <taxon>Bacteria</taxon>
        <taxon>Bacillati</taxon>
        <taxon>Actinomycetota</taxon>
        <taxon>Actinomycetes</taxon>
        <taxon>Micrococcales</taxon>
        <taxon>Bogoriellaceae</taxon>
        <taxon>Georgenia</taxon>
    </lineage>
</organism>
<dbReference type="Pfam" id="PF07729">
    <property type="entry name" value="FCD"/>
    <property type="match status" value="1"/>
</dbReference>
<evidence type="ECO:0000313" key="6">
    <source>
        <dbReference type="Proteomes" id="UP001596455"/>
    </source>
</evidence>
<dbReference type="PROSITE" id="PS50949">
    <property type="entry name" value="HTH_GNTR"/>
    <property type="match status" value="1"/>
</dbReference>
<evidence type="ECO:0000259" key="4">
    <source>
        <dbReference type="PROSITE" id="PS50949"/>
    </source>
</evidence>
<dbReference type="RefSeq" id="WP_382391034.1">
    <property type="nucleotide sequence ID" value="NZ_JBHTCQ010000001.1"/>
</dbReference>
<proteinExistence type="predicted"/>
<reference evidence="6" key="1">
    <citation type="journal article" date="2019" name="Int. J. Syst. Evol. Microbiol.">
        <title>The Global Catalogue of Microorganisms (GCM) 10K type strain sequencing project: providing services to taxonomists for standard genome sequencing and annotation.</title>
        <authorList>
            <consortium name="The Broad Institute Genomics Platform"/>
            <consortium name="The Broad Institute Genome Sequencing Center for Infectious Disease"/>
            <person name="Wu L."/>
            <person name="Ma J."/>
        </authorList>
    </citation>
    <scope>NUCLEOTIDE SEQUENCE [LARGE SCALE GENOMIC DNA]</scope>
    <source>
        <strain evidence="6">JCM 1490</strain>
    </source>
</reference>
<evidence type="ECO:0000256" key="2">
    <source>
        <dbReference type="ARBA" id="ARBA00023125"/>
    </source>
</evidence>
<dbReference type="SMART" id="SM00895">
    <property type="entry name" value="FCD"/>
    <property type="match status" value="1"/>
</dbReference>